<comment type="similarity">
    <text evidence="2">Belongs to the PPase family.</text>
</comment>
<gene>
    <name evidence="7" type="ORF">Cvel_12683</name>
</gene>
<proteinExistence type="inferred from homology"/>
<dbReference type="GO" id="GO:0005737">
    <property type="term" value="C:cytoplasm"/>
    <property type="evidence" value="ECO:0007669"/>
    <property type="project" value="InterPro"/>
</dbReference>
<accession>A0A0G4IB80</accession>
<dbReference type="Gene3D" id="3.90.80.10">
    <property type="entry name" value="Inorganic pyrophosphatase"/>
    <property type="match status" value="1"/>
</dbReference>
<dbReference type="EMBL" id="CDMZ01005775">
    <property type="protein sequence ID" value="CEM54305.1"/>
    <property type="molecule type" value="Genomic_DNA"/>
</dbReference>
<dbReference type="PROSITE" id="PS00387">
    <property type="entry name" value="PPASE"/>
    <property type="match status" value="1"/>
</dbReference>
<dbReference type="InterPro" id="IPR036649">
    <property type="entry name" value="Pyrophosphatase_sf"/>
</dbReference>
<dbReference type="CDD" id="cd00412">
    <property type="entry name" value="pyrophosphatase"/>
    <property type="match status" value="1"/>
</dbReference>
<evidence type="ECO:0000256" key="3">
    <source>
        <dbReference type="ARBA" id="ARBA00012146"/>
    </source>
</evidence>
<dbReference type="PhylomeDB" id="A0A0G4IB80"/>
<evidence type="ECO:0000256" key="5">
    <source>
        <dbReference type="ARBA" id="ARBA00022801"/>
    </source>
</evidence>
<reference evidence="7" key="1">
    <citation type="submission" date="2014-11" db="EMBL/GenBank/DDBJ databases">
        <authorList>
            <person name="Otto D Thomas"/>
            <person name="Naeem Raeece"/>
        </authorList>
    </citation>
    <scope>NUCLEOTIDE SEQUENCE</scope>
</reference>
<dbReference type="GO" id="GO:0004427">
    <property type="term" value="F:inorganic diphosphate phosphatase activity"/>
    <property type="evidence" value="ECO:0007669"/>
    <property type="project" value="UniProtKB-EC"/>
</dbReference>
<comment type="cofactor">
    <cofactor evidence="1">
        <name>Mg(2+)</name>
        <dbReference type="ChEBI" id="CHEBI:18420"/>
    </cofactor>
</comment>
<sequence>MLRPSLSRSLSRTMNLRFATPIASLLMRTLASALPVNGGRHLSSSSDRFVLDAALEAPAGFIFEKLPFSRQTRPFSTRMSALPGPQPEGEPDTTDFRIQFYDAEGKKVSPWHNVPLKSGNLYNMIVEIPRFSRAKMEISTKEENNPIKQDMKKGKLRYYHGPIFWNYGALPQTWEDPQVVGGEELFGSGGDNDPVDVVEIGETPVDAGSIMKVKPVGCLAMIDDGEVDWKVLAIREGDPKFDLINDISDVDTQDRTTVSLS</sequence>
<dbReference type="GO" id="GO:0006796">
    <property type="term" value="P:phosphate-containing compound metabolic process"/>
    <property type="evidence" value="ECO:0007669"/>
    <property type="project" value="InterPro"/>
</dbReference>
<evidence type="ECO:0000256" key="6">
    <source>
        <dbReference type="ARBA" id="ARBA00022842"/>
    </source>
</evidence>
<dbReference type="SUPFAM" id="SSF50324">
    <property type="entry name" value="Inorganic pyrophosphatase"/>
    <property type="match status" value="1"/>
</dbReference>
<evidence type="ECO:0000256" key="2">
    <source>
        <dbReference type="ARBA" id="ARBA00006220"/>
    </source>
</evidence>
<protein>
    <recommendedName>
        <fullName evidence="3">inorganic diphosphatase</fullName>
        <ecNumber evidence="3">3.6.1.1</ecNumber>
    </recommendedName>
</protein>
<dbReference type="EC" id="3.6.1.1" evidence="3"/>
<evidence type="ECO:0000313" key="7">
    <source>
        <dbReference type="EMBL" id="CEM54305.1"/>
    </source>
</evidence>
<organism evidence="7">
    <name type="scientific">Chromera velia CCMP2878</name>
    <dbReference type="NCBI Taxonomy" id="1169474"/>
    <lineage>
        <taxon>Eukaryota</taxon>
        <taxon>Sar</taxon>
        <taxon>Alveolata</taxon>
        <taxon>Colpodellida</taxon>
        <taxon>Chromeraceae</taxon>
        <taxon>Chromera</taxon>
    </lineage>
</organism>
<dbReference type="InterPro" id="IPR008162">
    <property type="entry name" value="Pyrophosphatase"/>
</dbReference>
<evidence type="ECO:0000256" key="4">
    <source>
        <dbReference type="ARBA" id="ARBA00022723"/>
    </source>
</evidence>
<dbReference type="VEuPathDB" id="CryptoDB:Cvel_12683"/>
<dbReference type="GO" id="GO:0000287">
    <property type="term" value="F:magnesium ion binding"/>
    <property type="evidence" value="ECO:0007669"/>
    <property type="project" value="InterPro"/>
</dbReference>
<dbReference type="AlphaFoldDB" id="A0A0G4IB80"/>
<dbReference type="Pfam" id="PF00719">
    <property type="entry name" value="Pyrophosphatase"/>
    <property type="match status" value="1"/>
</dbReference>
<keyword evidence="5" id="KW-0378">Hydrolase</keyword>
<dbReference type="PANTHER" id="PTHR10286">
    <property type="entry name" value="INORGANIC PYROPHOSPHATASE"/>
    <property type="match status" value="1"/>
</dbReference>
<evidence type="ECO:0000256" key="1">
    <source>
        <dbReference type="ARBA" id="ARBA00001946"/>
    </source>
</evidence>
<keyword evidence="4" id="KW-0479">Metal-binding</keyword>
<keyword evidence="6" id="KW-0460">Magnesium</keyword>
<name>A0A0G4IB80_9ALVE</name>